<protein>
    <submittedName>
        <fullName evidence="1">Uncharacterized protein</fullName>
    </submittedName>
</protein>
<organism evidence="1">
    <name type="scientific">viral metagenome</name>
    <dbReference type="NCBI Taxonomy" id="1070528"/>
    <lineage>
        <taxon>unclassified sequences</taxon>
        <taxon>metagenomes</taxon>
        <taxon>organismal metagenomes</taxon>
    </lineage>
</organism>
<name>A0A6M3IMP4_9ZZZZ</name>
<evidence type="ECO:0000313" key="1">
    <source>
        <dbReference type="EMBL" id="QJA58511.1"/>
    </source>
</evidence>
<sequence>MAYLYDFEGPSGDDKILKETQLYSCNHGIRFGYDVDAGITQDVWGWPKDVGIRAVYVTDVLRLRGTHFHPRHSGETWPAPLHRDGIALWITEAHNPIIEGFFSFGYYAGMVIDGPTKSMHFDQIDNDICAFGTLIQGNNCEIFGDYMKAFGRNNAAGEIGLWITGNNNFISIDQLNITAFGKNGVRVDGQNNTLNIQVAKIMDISLQSWGWPAVESAPNNRIIIDTLYTNAPVPAGTWPRGLPGIIQIERIVN</sequence>
<dbReference type="EMBL" id="MT142472">
    <property type="protein sequence ID" value="QJA81855.1"/>
    <property type="molecule type" value="Genomic_DNA"/>
</dbReference>
<dbReference type="AlphaFoldDB" id="A0A6M3IMP4"/>
<dbReference type="EMBL" id="MT144707">
    <property type="protein sequence ID" value="QJH97919.1"/>
    <property type="molecule type" value="Genomic_DNA"/>
</dbReference>
<dbReference type="EMBL" id="MT141327">
    <property type="protein sequence ID" value="QJA58511.1"/>
    <property type="molecule type" value="Genomic_DNA"/>
</dbReference>
<proteinExistence type="predicted"/>
<evidence type="ECO:0000313" key="2">
    <source>
        <dbReference type="EMBL" id="QJA81855.1"/>
    </source>
</evidence>
<accession>A0A6M3IMP4</accession>
<reference evidence="1" key="1">
    <citation type="submission" date="2020-03" db="EMBL/GenBank/DDBJ databases">
        <title>The deep terrestrial virosphere.</title>
        <authorList>
            <person name="Holmfeldt K."/>
            <person name="Nilsson E."/>
            <person name="Simone D."/>
            <person name="Lopez-Fernandez M."/>
            <person name="Wu X."/>
            <person name="de Brujin I."/>
            <person name="Lundin D."/>
            <person name="Andersson A."/>
            <person name="Bertilsson S."/>
            <person name="Dopson M."/>
        </authorList>
    </citation>
    <scope>NUCLEOTIDE SEQUENCE</scope>
    <source>
        <strain evidence="2">MM415A00479</strain>
        <strain evidence="1">MM415B01443</strain>
        <strain evidence="3">TM448B01123</strain>
    </source>
</reference>
<evidence type="ECO:0000313" key="3">
    <source>
        <dbReference type="EMBL" id="QJH97919.1"/>
    </source>
</evidence>
<gene>
    <name evidence="2" type="ORF">MM415A00479_0014</name>
    <name evidence="1" type="ORF">MM415B01443_0007</name>
    <name evidence="3" type="ORF">TM448B01123_0005</name>
</gene>